<dbReference type="AlphaFoldDB" id="A0A510X7C3"/>
<feature type="region of interest" description="Disordered" evidence="1">
    <location>
        <begin position="1"/>
        <end position="20"/>
    </location>
</feature>
<evidence type="ECO:0000256" key="1">
    <source>
        <dbReference type="SAM" id="MobiDB-lite"/>
    </source>
</evidence>
<sequence length="70" mass="7185">MALATSLAPTPQAMKKPKRQARIMKISPCCAMIDIGLGSYVGVGGMRGVRDGVAPRTGAGRRGGAGLSER</sequence>
<proteinExistence type="predicted"/>
<comment type="caution">
    <text evidence="2">The sequence shown here is derived from an EMBL/GenBank/DDBJ whole genome shotgun (WGS) entry which is preliminary data.</text>
</comment>
<evidence type="ECO:0000313" key="2">
    <source>
        <dbReference type="EMBL" id="GEK46901.1"/>
    </source>
</evidence>
<feature type="region of interest" description="Disordered" evidence="1">
    <location>
        <begin position="51"/>
        <end position="70"/>
    </location>
</feature>
<keyword evidence="3" id="KW-1185">Reference proteome</keyword>
<dbReference type="Proteomes" id="UP000321275">
    <property type="component" value="Unassembled WGS sequence"/>
</dbReference>
<organism evidence="2 3">
    <name type="scientific">Bisbaumannia pacifica</name>
    <dbReference type="NCBI Taxonomy" id="77098"/>
    <lineage>
        <taxon>Bacteria</taxon>
        <taxon>Pseudomonadati</taxon>
        <taxon>Pseudomonadota</taxon>
        <taxon>Gammaproteobacteria</taxon>
        <taxon>Oceanospirillales</taxon>
        <taxon>Halomonadaceae</taxon>
        <taxon>Bisbaumannia</taxon>
    </lineage>
</organism>
<accession>A0A510X7C3</accession>
<reference evidence="2 3" key="1">
    <citation type="submission" date="2019-07" db="EMBL/GenBank/DDBJ databases">
        <title>Whole genome shotgun sequence of Halomonas pacifica NBRC 102220.</title>
        <authorList>
            <person name="Hosoyama A."/>
            <person name="Uohara A."/>
            <person name="Ohji S."/>
            <person name="Ichikawa N."/>
        </authorList>
    </citation>
    <scope>NUCLEOTIDE SEQUENCE [LARGE SCALE GENOMIC DNA]</scope>
    <source>
        <strain evidence="2 3">NBRC 102220</strain>
    </source>
</reference>
<name>A0A510X7C3_9GAMM</name>
<protein>
    <submittedName>
        <fullName evidence="2">Uncharacterized protein</fullName>
    </submittedName>
</protein>
<feature type="compositionally biased region" description="Gly residues" evidence="1">
    <location>
        <begin position="60"/>
        <end position="70"/>
    </location>
</feature>
<evidence type="ECO:0000313" key="3">
    <source>
        <dbReference type="Proteomes" id="UP000321275"/>
    </source>
</evidence>
<gene>
    <name evidence="2" type="ORF">HPA02_11840</name>
</gene>
<dbReference type="EMBL" id="BJUK01000010">
    <property type="protein sequence ID" value="GEK46901.1"/>
    <property type="molecule type" value="Genomic_DNA"/>
</dbReference>